<gene>
    <name evidence="13" type="ORF">ASCRUDRAFT_18266</name>
</gene>
<dbReference type="Proteomes" id="UP000095038">
    <property type="component" value="Unassembled WGS sequence"/>
</dbReference>
<dbReference type="Gene3D" id="1.10.472.80">
    <property type="entry name" value="Ypt/Rab-GAP domain of gyp1p, domain 3"/>
    <property type="match status" value="1"/>
</dbReference>
<evidence type="ECO:0000313" key="13">
    <source>
        <dbReference type="EMBL" id="ODV58631.1"/>
    </source>
</evidence>
<dbReference type="GO" id="GO:0006887">
    <property type="term" value="P:exocytosis"/>
    <property type="evidence" value="ECO:0007669"/>
    <property type="project" value="UniProtKB-KW"/>
</dbReference>
<keyword evidence="3" id="KW-0343">GTPase activation</keyword>
<dbReference type="GO" id="GO:0031267">
    <property type="term" value="F:small GTPase binding"/>
    <property type="evidence" value="ECO:0007669"/>
    <property type="project" value="TreeGrafter"/>
</dbReference>
<dbReference type="GO" id="GO:0015031">
    <property type="term" value="P:protein transport"/>
    <property type="evidence" value="ECO:0007669"/>
    <property type="project" value="UniProtKB-KW"/>
</dbReference>
<dbReference type="OrthoDB" id="295078at2759"/>
<evidence type="ECO:0000256" key="7">
    <source>
        <dbReference type="ARBA" id="ARBA00022927"/>
    </source>
</evidence>
<accession>A0A1D2VAI4</accession>
<evidence type="ECO:0000256" key="8">
    <source>
        <dbReference type="ARBA" id="ARBA00023054"/>
    </source>
</evidence>
<dbReference type="FunFam" id="1.10.10.750:FF:000003">
    <property type="entry name" value="GTPase activating protein (Evi5)"/>
    <property type="match status" value="1"/>
</dbReference>
<feature type="non-terminal residue" evidence="13">
    <location>
        <position position="1"/>
    </location>
</feature>
<dbReference type="Gene3D" id="1.10.8.270">
    <property type="entry name" value="putative rabgap domain of human tbc1 domain family member 14 like domains"/>
    <property type="match status" value="1"/>
</dbReference>
<dbReference type="FunFam" id="1.10.472.80:FF:000044">
    <property type="entry name" value="GTPase-activating protein GYP5"/>
    <property type="match status" value="1"/>
</dbReference>
<dbReference type="InterPro" id="IPR050302">
    <property type="entry name" value="Rab_GAP_TBC_domain"/>
</dbReference>
<evidence type="ECO:0000256" key="5">
    <source>
        <dbReference type="ARBA" id="ARBA00022490"/>
    </source>
</evidence>
<dbReference type="PROSITE" id="PS50086">
    <property type="entry name" value="TBC_RABGAP"/>
    <property type="match status" value="1"/>
</dbReference>
<evidence type="ECO:0000259" key="12">
    <source>
        <dbReference type="PROSITE" id="PS50086"/>
    </source>
</evidence>
<evidence type="ECO:0000256" key="2">
    <source>
        <dbReference type="ARBA" id="ARBA00022448"/>
    </source>
</evidence>
<evidence type="ECO:0000256" key="10">
    <source>
        <dbReference type="ARBA" id="ARBA00072088"/>
    </source>
</evidence>
<dbReference type="InParanoid" id="A0A1D2VAI4"/>
<evidence type="ECO:0000256" key="11">
    <source>
        <dbReference type="SAM" id="Coils"/>
    </source>
</evidence>
<dbReference type="PANTHER" id="PTHR47219">
    <property type="entry name" value="RAB GTPASE-ACTIVATING PROTEIN 1-LIKE"/>
    <property type="match status" value="1"/>
</dbReference>
<keyword evidence="4" id="KW-0268">Exocytosis</keyword>
<dbReference type="Pfam" id="PF23436">
    <property type="entry name" value="RabGap-TBC_2"/>
    <property type="match status" value="1"/>
</dbReference>
<dbReference type="RefSeq" id="XP_020044938.1">
    <property type="nucleotide sequence ID" value="XM_020189530.1"/>
</dbReference>
<evidence type="ECO:0000256" key="3">
    <source>
        <dbReference type="ARBA" id="ARBA00022468"/>
    </source>
</evidence>
<dbReference type="InterPro" id="IPR000195">
    <property type="entry name" value="Rab-GAP-TBC_dom"/>
</dbReference>
<name>A0A1D2VAI4_9ASCO</name>
<dbReference type="Gene3D" id="1.10.10.750">
    <property type="entry name" value="Ypt/Rab-GAP domain of gyp1p, domain 1"/>
    <property type="match status" value="1"/>
</dbReference>
<feature type="non-terminal residue" evidence="13">
    <location>
        <position position="517"/>
    </location>
</feature>
<dbReference type="AlphaFoldDB" id="A0A1D2VAI4"/>
<dbReference type="STRING" id="1344418.A0A1D2VAI4"/>
<comment type="similarity">
    <text evidence="9">Belongs to the GYP5 family.</text>
</comment>
<dbReference type="GO" id="GO:0005096">
    <property type="term" value="F:GTPase activator activity"/>
    <property type="evidence" value="ECO:0007669"/>
    <property type="project" value="UniProtKB-KW"/>
</dbReference>
<dbReference type="EMBL" id="KV454490">
    <property type="protein sequence ID" value="ODV58631.1"/>
    <property type="molecule type" value="Genomic_DNA"/>
</dbReference>
<dbReference type="InterPro" id="IPR035969">
    <property type="entry name" value="Rab-GAP_TBC_sf"/>
</dbReference>
<feature type="coiled-coil region" evidence="11">
    <location>
        <begin position="365"/>
        <end position="512"/>
    </location>
</feature>
<dbReference type="GeneID" id="30963166"/>
<evidence type="ECO:0000256" key="9">
    <source>
        <dbReference type="ARBA" id="ARBA00061661"/>
    </source>
</evidence>
<evidence type="ECO:0000256" key="4">
    <source>
        <dbReference type="ARBA" id="ARBA00022483"/>
    </source>
</evidence>
<dbReference type="SUPFAM" id="SSF47923">
    <property type="entry name" value="Ypt/Rab-GAP domain of gyp1p"/>
    <property type="match status" value="2"/>
</dbReference>
<organism evidence="13 14">
    <name type="scientific">Ascoidea rubescens DSM 1968</name>
    <dbReference type="NCBI Taxonomy" id="1344418"/>
    <lineage>
        <taxon>Eukaryota</taxon>
        <taxon>Fungi</taxon>
        <taxon>Dikarya</taxon>
        <taxon>Ascomycota</taxon>
        <taxon>Saccharomycotina</taxon>
        <taxon>Saccharomycetes</taxon>
        <taxon>Ascoideaceae</taxon>
        <taxon>Ascoidea</taxon>
    </lineage>
</organism>
<keyword evidence="14" id="KW-1185">Reference proteome</keyword>
<dbReference type="GO" id="GO:0030427">
    <property type="term" value="C:site of polarized growth"/>
    <property type="evidence" value="ECO:0007669"/>
    <property type="project" value="UniProtKB-ARBA"/>
</dbReference>
<dbReference type="GO" id="GO:0005737">
    <property type="term" value="C:cytoplasm"/>
    <property type="evidence" value="ECO:0007669"/>
    <property type="project" value="UniProtKB-SubCell"/>
</dbReference>
<keyword evidence="8 11" id="KW-0175">Coiled coil</keyword>
<reference evidence="14" key="1">
    <citation type="submission" date="2016-05" db="EMBL/GenBank/DDBJ databases">
        <title>Comparative genomics of biotechnologically important yeasts.</title>
        <authorList>
            <consortium name="DOE Joint Genome Institute"/>
            <person name="Riley R."/>
            <person name="Haridas S."/>
            <person name="Wolfe K.H."/>
            <person name="Lopes M.R."/>
            <person name="Hittinger C.T."/>
            <person name="Goker M."/>
            <person name="Salamov A."/>
            <person name="Wisecaver J."/>
            <person name="Long T.M."/>
            <person name="Aerts A.L."/>
            <person name="Barry K."/>
            <person name="Choi C."/>
            <person name="Clum A."/>
            <person name="Coughlan A.Y."/>
            <person name="Deshpande S."/>
            <person name="Douglass A.P."/>
            <person name="Hanson S.J."/>
            <person name="Klenk H.-P."/>
            <person name="Labutti K."/>
            <person name="Lapidus A."/>
            <person name="Lindquist E."/>
            <person name="Lipzen A."/>
            <person name="Meier-Kolthoff J.P."/>
            <person name="Ohm R.A."/>
            <person name="Otillar R.P."/>
            <person name="Pangilinan J."/>
            <person name="Peng Y."/>
            <person name="Rokas A."/>
            <person name="Rosa C.A."/>
            <person name="Scheuner C."/>
            <person name="Sibirny A.A."/>
            <person name="Slot J.C."/>
            <person name="Stielow J.B."/>
            <person name="Sun H."/>
            <person name="Kurtzman C.P."/>
            <person name="Blackwell M."/>
            <person name="Grigoriev I.V."/>
            <person name="Jeffries T.W."/>
        </authorList>
    </citation>
    <scope>NUCLEOTIDE SEQUENCE [LARGE SCALE GENOMIC DNA]</scope>
    <source>
        <strain evidence="14">DSM 1968</strain>
    </source>
</reference>
<keyword evidence="5" id="KW-0963">Cytoplasm</keyword>
<comment type="subcellular location">
    <subcellularLocation>
        <location evidence="1">Cytoplasm</location>
    </subcellularLocation>
</comment>
<dbReference type="FunCoup" id="A0A1D2VAI4">
    <property type="interactions" value="154"/>
</dbReference>
<protein>
    <recommendedName>
        <fullName evidence="10">GTPase-activating protein GYP5</fullName>
    </recommendedName>
</protein>
<keyword evidence="2" id="KW-0813">Transport</keyword>
<dbReference type="PANTHER" id="PTHR47219:SF9">
    <property type="entry name" value="GTPASE ACTIVATING PROTEIN AND CENTROSOME-ASSOCIATED, ISOFORM B"/>
    <property type="match status" value="1"/>
</dbReference>
<feature type="domain" description="Rab-GAP TBC" evidence="12">
    <location>
        <begin position="85"/>
        <end position="267"/>
    </location>
</feature>
<evidence type="ECO:0000256" key="1">
    <source>
        <dbReference type="ARBA" id="ARBA00004496"/>
    </source>
</evidence>
<keyword evidence="7" id="KW-0653">Protein transport</keyword>
<proteinExistence type="inferred from homology"/>
<keyword evidence="6" id="KW-0931">ER-Golgi transport</keyword>
<sequence length="517" mass="59819">LLLSRLDGNTQDLLSKNEKDQEQVKTGANTLRSTFNEIKTAVANFGDNNVETCHIDWDFWSKVVNDYPNVAKNQPLDLAKAIAEGIPKQLRGMVWQLISNSKSSRLEELYYSIILEPSSYEKAIKRDLSRTRFIGTSNMVDKSDALFNIIKAYSLFDPEVGYTQGMAFIAVPLIMNMTESEAFCLLVKLMKTYGLRELFLPEMPGLHLKLYQFDRLLEDLCPNLYTHLIRQGIRSSMYASQWFLTMFAYKFPLEIVLRIYDIVVAEGTEAVLKFAIAFMTKNSDKLLKLNFDQLLEFLKDKLFDYYLIEKEANSNTTAVTTPSFNPFALISLVGQKSNVEITVESYQVDDLVADAMVVKILPITLKKYESEYEEIHRLEREREEEVDNLRTKQGQLTRQIRTLEKSYDMLNQEHVEVANEMIQGKVKIANLEDENRELKTEISTLTAKIEEMEKTTNDSSDKYEKERMMKTKEIEEEIKKTMERNLEVMEANRILEEQLADLERSLEMASNELGQLK</sequence>
<evidence type="ECO:0000313" key="14">
    <source>
        <dbReference type="Proteomes" id="UP000095038"/>
    </source>
</evidence>
<dbReference type="SMART" id="SM00164">
    <property type="entry name" value="TBC"/>
    <property type="match status" value="1"/>
</dbReference>
<evidence type="ECO:0000256" key="6">
    <source>
        <dbReference type="ARBA" id="ARBA00022892"/>
    </source>
</evidence>